<evidence type="ECO:0000313" key="3">
    <source>
        <dbReference type="EMBL" id="MFI9101896.1"/>
    </source>
</evidence>
<dbReference type="PANTHER" id="PTHR14239">
    <property type="entry name" value="DUDULIN-RELATED"/>
    <property type="match status" value="1"/>
</dbReference>
<feature type="domain" description="Pyrroline-5-carboxylate reductase catalytic N-terminal" evidence="2">
    <location>
        <begin position="3"/>
        <end position="96"/>
    </location>
</feature>
<proteinExistence type="predicted"/>
<evidence type="ECO:0000259" key="2">
    <source>
        <dbReference type="Pfam" id="PF03807"/>
    </source>
</evidence>
<name>A0ABW8C923_9ACTN</name>
<dbReference type="InterPro" id="IPR036291">
    <property type="entry name" value="NAD(P)-bd_dom_sf"/>
</dbReference>
<gene>
    <name evidence="3" type="ORF">ACIGXA_15380</name>
</gene>
<keyword evidence="1" id="KW-0560">Oxidoreductase</keyword>
<evidence type="ECO:0000313" key="4">
    <source>
        <dbReference type="Proteomes" id="UP001614394"/>
    </source>
</evidence>
<organism evidence="3 4">
    <name type="scientific">Streptomyces fildesensis</name>
    <dbReference type="NCBI Taxonomy" id="375757"/>
    <lineage>
        <taxon>Bacteria</taxon>
        <taxon>Bacillati</taxon>
        <taxon>Actinomycetota</taxon>
        <taxon>Actinomycetes</taxon>
        <taxon>Kitasatosporales</taxon>
        <taxon>Streptomycetaceae</taxon>
        <taxon>Streptomyces</taxon>
    </lineage>
</organism>
<reference evidence="3 4" key="1">
    <citation type="submission" date="2024-10" db="EMBL/GenBank/DDBJ databases">
        <title>The Natural Products Discovery Center: Release of the First 8490 Sequenced Strains for Exploring Actinobacteria Biosynthetic Diversity.</title>
        <authorList>
            <person name="Kalkreuter E."/>
            <person name="Kautsar S.A."/>
            <person name="Yang D."/>
            <person name="Bader C.D."/>
            <person name="Teijaro C.N."/>
            <person name="Fluegel L."/>
            <person name="Davis C.M."/>
            <person name="Simpson J.R."/>
            <person name="Lauterbach L."/>
            <person name="Steele A.D."/>
            <person name="Gui C."/>
            <person name="Meng S."/>
            <person name="Li G."/>
            <person name="Viehrig K."/>
            <person name="Ye F."/>
            <person name="Su P."/>
            <person name="Kiefer A.F."/>
            <person name="Nichols A."/>
            <person name="Cepeda A.J."/>
            <person name="Yan W."/>
            <person name="Fan B."/>
            <person name="Jiang Y."/>
            <person name="Adhikari A."/>
            <person name="Zheng C.-J."/>
            <person name="Schuster L."/>
            <person name="Cowan T.M."/>
            <person name="Smanski M.J."/>
            <person name="Chevrette M.G."/>
            <person name="De Carvalho L.P.S."/>
            <person name="Shen B."/>
        </authorList>
    </citation>
    <scope>NUCLEOTIDE SEQUENCE [LARGE SCALE GENOMIC DNA]</scope>
    <source>
        <strain evidence="3 4">NPDC053399</strain>
    </source>
</reference>
<sequence length="217" mass="22369">MRYAVLGTGEVGRTLAGKLVALGHEVTLGSRTKDNAAALAWAQEAGPGGHNGTFADAAAFGEVVVNATGGMVSLQALEAAGAANLAGKLLVDVANPLAFADGEVVLDPVGSDSLGERIQRAFPQARVVKTLNTVNSAVMVDPSRVPGEHVLFLSGEDTAAKEQTAALLAEFGWPRERVVDLGGITSARGTEAYLLLWVKAMGALGHADFNVALQRAR</sequence>
<comment type="caution">
    <text evidence="3">The sequence shown here is derived from an EMBL/GenBank/DDBJ whole genome shotgun (WGS) entry which is preliminary data.</text>
</comment>
<evidence type="ECO:0000256" key="1">
    <source>
        <dbReference type="ARBA" id="ARBA00023002"/>
    </source>
</evidence>
<dbReference type="InterPro" id="IPR051267">
    <property type="entry name" value="STEAP_metalloreductase"/>
</dbReference>
<dbReference type="Pfam" id="PF03807">
    <property type="entry name" value="F420_oxidored"/>
    <property type="match status" value="1"/>
</dbReference>
<accession>A0ABW8C923</accession>
<dbReference type="PANTHER" id="PTHR14239:SF10">
    <property type="entry name" value="REDUCTASE"/>
    <property type="match status" value="1"/>
</dbReference>
<protein>
    <submittedName>
        <fullName evidence="3">NADPH-dependent F420 reductase</fullName>
    </submittedName>
</protein>
<dbReference type="SUPFAM" id="SSF51735">
    <property type="entry name" value="NAD(P)-binding Rossmann-fold domains"/>
    <property type="match status" value="1"/>
</dbReference>
<dbReference type="Gene3D" id="3.40.50.720">
    <property type="entry name" value="NAD(P)-binding Rossmann-like Domain"/>
    <property type="match status" value="1"/>
</dbReference>
<dbReference type="InterPro" id="IPR028939">
    <property type="entry name" value="P5C_Rdtase_cat_N"/>
</dbReference>
<dbReference type="Proteomes" id="UP001614394">
    <property type="component" value="Unassembled WGS sequence"/>
</dbReference>
<dbReference type="RefSeq" id="WP_399648870.1">
    <property type="nucleotide sequence ID" value="NZ_JBITYG010000004.1"/>
</dbReference>
<keyword evidence="4" id="KW-1185">Reference proteome</keyword>
<dbReference type="EMBL" id="JBITYG010000004">
    <property type="protein sequence ID" value="MFI9101896.1"/>
    <property type="molecule type" value="Genomic_DNA"/>
</dbReference>